<name>A0ABU1JMR9_9PROT</name>
<keyword evidence="1" id="KW-0732">Signal</keyword>
<keyword evidence="3" id="KW-1185">Reference proteome</keyword>
<evidence type="ECO:0000313" key="2">
    <source>
        <dbReference type="EMBL" id="MDR6289906.1"/>
    </source>
</evidence>
<evidence type="ECO:0000256" key="1">
    <source>
        <dbReference type="SAM" id="SignalP"/>
    </source>
</evidence>
<gene>
    <name evidence="2" type="ORF">E9232_002427</name>
</gene>
<protein>
    <recommendedName>
        <fullName evidence="4">L,D-transpeptidase</fullName>
    </recommendedName>
</protein>
<feature type="signal peptide" evidence="1">
    <location>
        <begin position="1"/>
        <end position="17"/>
    </location>
</feature>
<sequence length="282" mass="30235">MSMSVRFLLAIILPLLALGCGPAPHPGSAASADRGTAATGAPIDAEFARLQAELVREVPMAITDAPEAGQRWAALAQRAITARGQAIRRPQLVMVVDRNPAVQQMRILLAQPSGTWRSLGGSTVSTGQEGRHGYFITPTGVFPHTDEILDWRAEGTFNANGIRGLGLKGMRVWDFGWQTAERGWEDEGRESTIRLLVHATDPATLEQRLGQPASKGCVRVPGPMNVFLDRHGILDVDYEAAAKSDARYDAVLRPDRTPTPLAGNMLVIVDSAEGSGATAQAR</sequence>
<organism evidence="2 3">
    <name type="scientific">Inquilinus ginsengisoli</name>
    <dbReference type="NCBI Taxonomy" id="363840"/>
    <lineage>
        <taxon>Bacteria</taxon>
        <taxon>Pseudomonadati</taxon>
        <taxon>Pseudomonadota</taxon>
        <taxon>Alphaproteobacteria</taxon>
        <taxon>Rhodospirillales</taxon>
        <taxon>Rhodospirillaceae</taxon>
        <taxon>Inquilinus</taxon>
    </lineage>
</organism>
<dbReference type="EMBL" id="JAVDPW010000004">
    <property type="protein sequence ID" value="MDR6289906.1"/>
    <property type="molecule type" value="Genomic_DNA"/>
</dbReference>
<reference evidence="2 3" key="1">
    <citation type="submission" date="2023-07" db="EMBL/GenBank/DDBJ databases">
        <title>Sorghum-associated microbial communities from plants grown in Nebraska, USA.</title>
        <authorList>
            <person name="Schachtman D."/>
        </authorList>
    </citation>
    <scope>NUCLEOTIDE SEQUENCE [LARGE SCALE GENOMIC DNA]</scope>
    <source>
        <strain evidence="2 3">584</strain>
    </source>
</reference>
<accession>A0ABU1JMR9</accession>
<dbReference type="RefSeq" id="WP_309794268.1">
    <property type="nucleotide sequence ID" value="NZ_JAVDPW010000004.1"/>
</dbReference>
<comment type="caution">
    <text evidence="2">The sequence shown here is derived from an EMBL/GenBank/DDBJ whole genome shotgun (WGS) entry which is preliminary data.</text>
</comment>
<evidence type="ECO:0008006" key="4">
    <source>
        <dbReference type="Google" id="ProtNLM"/>
    </source>
</evidence>
<feature type="chain" id="PRO_5047257906" description="L,D-transpeptidase" evidence="1">
    <location>
        <begin position="18"/>
        <end position="282"/>
    </location>
</feature>
<dbReference type="PROSITE" id="PS51257">
    <property type="entry name" value="PROKAR_LIPOPROTEIN"/>
    <property type="match status" value="1"/>
</dbReference>
<proteinExistence type="predicted"/>
<dbReference type="Proteomes" id="UP001262410">
    <property type="component" value="Unassembled WGS sequence"/>
</dbReference>
<evidence type="ECO:0000313" key="3">
    <source>
        <dbReference type="Proteomes" id="UP001262410"/>
    </source>
</evidence>